<sequence>MPDEKPGFTPDNLPVLWNSPPKVWETGESPDQTRVPGTRRLWAAGALAVAVLLGSVTALALQEPPTENSARERTARTTGAEEAIAPTVAPAAPVGKSGLSSPQPTASKSEASSDSQQGGAKPEPEPEPEPEPSKPTSPSKKPPSSSHPSASSWKSIRAVNYPDRYWHLRSGVIQLDRVSSRSGGETREDSTFQVVSGLSDSSCYSFRMEDGRYARHQNFRLRVDRNDGSKLFKQDATFCPRRSFNSDAIMLESVNYPGRFLRHRDFVLRLEPMENSRLYWSDTAFRLVDGLA</sequence>
<accession>A0A5N8WZW8</accession>
<dbReference type="Proteomes" id="UP000373149">
    <property type="component" value="Unassembled WGS sequence"/>
</dbReference>
<evidence type="ECO:0000313" key="4">
    <source>
        <dbReference type="Proteomes" id="UP000373149"/>
    </source>
</evidence>
<gene>
    <name evidence="3" type="ORF">FPZ41_25435</name>
</gene>
<evidence type="ECO:0000313" key="3">
    <source>
        <dbReference type="EMBL" id="MPY51725.1"/>
    </source>
</evidence>
<evidence type="ECO:0000259" key="2">
    <source>
        <dbReference type="Pfam" id="PF05270"/>
    </source>
</evidence>
<feature type="compositionally biased region" description="Low complexity" evidence="1">
    <location>
        <begin position="80"/>
        <end position="94"/>
    </location>
</feature>
<feature type="compositionally biased region" description="Low complexity" evidence="1">
    <location>
        <begin position="134"/>
        <end position="153"/>
    </location>
</feature>
<comment type="caution">
    <text evidence="3">The sequence shown here is derived from an EMBL/GenBank/DDBJ whole genome shotgun (WGS) entry which is preliminary data.</text>
</comment>
<dbReference type="GO" id="GO:0046373">
    <property type="term" value="P:L-arabinose metabolic process"/>
    <property type="evidence" value="ECO:0007669"/>
    <property type="project" value="InterPro"/>
</dbReference>
<dbReference type="AlphaFoldDB" id="A0A5N8WZW8"/>
<dbReference type="InterPro" id="IPR036195">
    <property type="entry name" value="AbfB_ABD_sf"/>
</dbReference>
<dbReference type="Gene3D" id="2.80.10.50">
    <property type="match status" value="1"/>
</dbReference>
<feature type="domain" description="Alpha-L-arabinofuranosidase B arabinose-binding" evidence="2">
    <location>
        <begin position="155"/>
        <end position="286"/>
    </location>
</feature>
<dbReference type="Pfam" id="PF05270">
    <property type="entry name" value="AbfB"/>
    <property type="match status" value="1"/>
</dbReference>
<proteinExistence type="predicted"/>
<dbReference type="CDD" id="cd23399">
    <property type="entry name" value="beta-trefoil_ABD_ABFB"/>
    <property type="match status" value="1"/>
</dbReference>
<dbReference type="GO" id="GO:0046556">
    <property type="term" value="F:alpha-L-arabinofuranosidase activity"/>
    <property type="evidence" value="ECO:0007669"/>
    <property type="project" value="InterPro"/>
</dbReference>
<protein>
    <submittedName>
        <fullName evidence="3">Alpha-L-arabinofuranosidase</fullName>
    </submittedName>
</protein>
<feature type="region of interest" description="Disordered" evidence="1">
    <location>
        <begin position="60"/>
        <end position="153"/>
    </location>
</feature>
<name>A0A5N8WZW8_9ACTN</name>
<dbReference type="SUPFAM" id="SSF110221">
    <property type="entry name" value="AbfB domain"/>
    <property type="match status" value="1"/>
</dbReference>
<organism evidence="3 4">
    <name type="scientific">Streptomyces acidicola</name>
    <dbReference type="NCBI Taxonomy" id="2596892"/>
    <lineage>
        <taxon>Bacteria</taxon>
        <taxon>Bacillati</taxon>
        <taxon>Actinomycetota</taxon>
        <taxon>Actinomycetes</taxon>
        <taxon>Kitasatosporales</taxon>
        <taxon>Streptomycetaceae</taxon>
        <taxon>Streptomyces</taxon>
    </lineage>
</organism>
<feature type="region of interest" description="Disordered" evidence="1">
    <location>
        <begin position="1"/>
        <end position="35"/>
    </location>
</feature>
<reference evidence="3 4" key="1">
    <citation type="submission" date="2019-09" db="EMBL/GenBank/DDBJ databases">
        <authorList>
            <person name="Duangmal K."/>
            <person name="Teo W.F.A."/>
            <person name="Lipun K."/>
        </authorList>
    </citation>
    <scope>NUCLEOTIDE SEQUENCE [LARGE SCALE GENOMIC DNA]</scope>
    <source>
        <strain evidence="3 4">K1PN6</strain>
    </source>
</reference>
<keyword evidence="4" id="KW-1185">Reference proteome</keyword>
<feature type="compositionally biased region" description="Polar residues" evidence="1">
    <location>
        <begin position="98"/>
        <end position="118"/>
    </location>
</feature>
<dbReference type="InterPro" id="IPR007934">
    <property type="entry name" value="AbfB_ABD"/>
</dbReference>
<dbReference type="EMBL" id="VMNX01000106">
    <property type="protein sequence ID" value="MPY51725.1"/>
    <property type="molecule type" value="Genomic_DNA"/>
</dbReference>
<evidence type="ECO:0000256" key="1">
    <source>
        <dbReference type="SAM" id="MobiDB-lite"/>
    </source>
</evidence>